<sequence length="143" mass="15763">MKLTPVIASFALFSAAPSALATPVCYMDMYGVRTDLSYMCNERDVAAQAREEQAIAALNQQRLSDLSTYGVWAVGNNIRGTLRNSGASPISNITLTIRAQQEGRSEEFREVTIDQVGGRTEADFVATFNHLPEEWSIQSIEIE</sequence>
<comment type="caution">
    <text evidence="2">The sequence shown here is derived from an EMBL/GenBank/DDBJ whole genome shotgun (WGS) entry which is preliminary data.</text>
</comment>
<gene>
    <name evidence="2" type="ORF">DXZ20_06920</name>
</gene>
<evidence type="ECO:0000313" key="2">
    <source>
        <dbReference type="EMBL" id="NEZ55412.1"/>
    </source>
</evidence>
<evidence type="ECO:0000313" key="3">
    <source>
        <dbReference type="Proteomes" id="UP000481033"/>
    </source>
</evidence>
<accession>A0A6M0RI43</accession>
<proteinExistence type="predicted"/>
<dbReference type="RefSeq" id="WP_163697262.1">
    <property type="nucleotide sequence ID" value="NZ_QXHD01000004.1"/>
</dbReference>
<organism evidence="2 3">
    <name type="scientific">Adonisia turfae CCMR0081</name>
    <dbReference type="NCBI Taxonomy" id="2292702"/>
    <lineage>
        <taxon>Bacteria</taxon>
        <taxon>Bacillati</taxon>
        <taxon>Cyanobacteriota</taxon>
        <taxon>Adonisia</taxon>
        <taxon>Adonisia turfae</taxon>
    </lineage>
</organism>
<name>A0A6M0RI43_9CYAN</name>
<dbReference type="Proteomes" id="UP000481033">
    <property type="component" value="Unassembled WGS sequence"/>
</dbReference>
<reference evidence="2 3" key="1">
    <citation type="journal article" date="2020" name="Microb. Ecol.">
        <title>Ecogenomics of the Marine Benthic Filamentous Cyanobacterium Adonisia.</title>
        <authorList>
            <person name="Walter J.M."/>
            <person name="Coutinho F.H."/>
            <person name="Leomil L."/>
            <person name="Hargreaves P.I."/>
            <person name="Campeao M.E."/>
            <person name="Vieira V.V."/>
            <person name="Silva B.S."/>
            <person name="Fistarol G.O."/>
            <person name="Salomon P.S."/>
            <person name="Sawabe T."/>
            <person name="Mino S."/>
            <person name="Hosokawa M."/>
            <person name="Miyashita H."/>
            <person name="Maruyama F."/>
            <person name="van Verk M.C."/>
            <person name="Dutilh B.E."/>
            <person name="Thompson C.C."/>
            <person name="Thompson F.L."/>
        </authorList>
    </citation>
    <scope>NUCLEOTIDE SEQUENCE [LARGE SCALE GENOMIC DNA]</scope>
    <source>
        <strain evidence="2 3">CCMR0081</strain>
    </source>
</reference>
<feature type="chain" id="PRO_5026995511" description="Secreted protein" evidence="1">
    <location>
        <begin position="22"/>
        <end position="143"/>
    </location>
</feature>
<evidence type="ECO:0008006" key="4">
    <source>
        <dbReference type="Google" id="ProtNLM"/>
    </source>
</evidence>
<keyword evidence="1" id="KW-0732">Signal</keyword>
<protein>
    <recommendedName>
        <fullName evidence="4">Secreted protein</fullName>
    </recommendedName>
</protein>
<dbReference type="AlphaFoldDB" id="A0A6M0RI43"/>
<dbReference type="EMBL" id="QXHD01000004">
    <property type="protein sequence ID" value="NEZ55412.1"/>
    <property type="molecule type" value="Genomic_DNA"/>
</dbReference>
<feature type="signal peptide" evidence="1">
    <location>
        <begin position="1"/>
        <end position="21"/>
    </location>
</feature>
<keyword evidence="3" id="KW-1185">Reference proteome</keyword>
<evidence type="ECO:0000256" key="1">
    <source>
        <dbReference type="SAM" id="SignalP"/>
    </source>
</evidence>